<gene>
    <name evidence="1" type="ordered locus">Os04g0501200</name>
</gene>
<feature type="non-terminal residue" evidence="1">
    <location>
        <position position="1"/>
    </location>
</feature>
<evidence type="ECO:0000313" key="2">
    <source>
        <dbReference type="Proteomes" id="UP000000763"/>
    </source>
</evidence>
<dbReference type="KEGG" id="dosa:Os04g0501200"/>
<protein>
    <submittedName>
        <fullName evidence="1">Os04g0501200 protein</fullName>
    </submittedName>
</protein>
<dbReference type="Proteomes" id="UP000000763">
    <property type="component" value="Chromosome 4"/>
</dbReference>
<dbReference type="AlphaFoldDB" id="Q0JBZ5"/>
<proteinExistence type="predicted"/>
<reference evidence="1 2" key="1">
    <citation type="journal article" date="2005" name="Nature">
        <title>The map-based sequence of the rice genome.</title>
        <authorList>
            <consortium name="International rice genome sequencing project (IRGSP)"/>
            <person name="Matsumoto T."/>
            <person name="Wu J."/>
            <person name="Kanamori H."/>
            <person name="Katayose Y."/>
            <person name="Fujisawa M."/>
            <person name="Namiki N."/>
            <person name="Mizuno H."/>
            <person name="Yamamoto K."/>
            <person name="Antonio B.A."/>
            <person name="Baba T."/>
            <person name="Sakata K."/>
            <person name="Nagamura Y."/>
            <person name="Aoki H."/>
            <person name="Arikawa K."/>
            <person name="Arita K."/>
            <person name="Bito T."/>
            <person name="Chiden Y."/>
            <person name="Fujitsuka N."/>
            <person name="Fukunaka R."/>
            <person name="Hamada M."/>
            <person name="Harada C."/>
            <person name="Hayashi A."/>
            <person name="Hijishita S."/>
            <person name="Honda M."/>
            <person name="Hosokawa S."/>
            <person name="Ichikawa Y."/>
            <person name="Idonuma A."/>
            <person name="Iijima M."/>
            <person name="Ikeda M."/>
            <person name="Ikeno M."/>
            <person name="Ito K."/>
            <person name="Ito S."/>
            <person name="Ito T."/>
            <person name="Ito Y."/>
            <person name="Ito Y."/>
            <person name="Iwabuchi A."/>
            <person name="Kamiya K."/>
            <person name="Karasawa W."/>
            <person name="Kurita K."/>
            <person name="Katagiri S."/>
            <person name="Kikuta A."/>
            <person name="Kobayashi H."/>
            <person name="Kobayashi N."/>
            <person name="Machita K."/>
            <person name="Maehara T."/>
            <person name="Masukawa M."/>
            <person name="Mizubayashi T."/>
            <person name="Mukai Y."/>
            <person name="Nagasaki H."/>
            <person name="Nagata Y."/>
            <person name="Naito S."/>
            <person name="Nakashima M."/>
            <person name="Nakama Y."/>
            <person name="Nakamichi Y."/>
            <person name="Nakamura M."/>
            <person name="Meguro A."/>
            <person name="Negishi M."/>
            <person name="Ohta I."/>
            <person name="Ohta T."/>
            <person name="Okamoto M."/>
            <person name="Ono N."/>
            <person name="Saji S."/>
            <person name="Sakaguchi M."/>
            <person name="Sakai K."/>
            <person name="Shibata M."/>
            <person name="Shimokawa T."/>
            <person name="Song J."/>
            <person name="Takazaki Y."/>
            <person name="Terasawa K."/>
            <person name="Tsugane M."/>
            <person name="Tsuji K."/>
            <person name="Ueda S."/>
            <person name="Waki K."/>
            <person name="Yamagata H."/>
            <person name="Yamamoto M."/>
            <person name="Yamamoto S."/>
            <person name="Yamane H."/>
            <person name="Yoshiki S."/>
            <person name="Yoshihara R."/>
            <person name="Yukawa K."/>
            <person name="Zhong H."/>
            <person name="Yano M."/>
            <person name="Yuan Q."/>
            <person name="Ouyang S."/>
            <person name="Liu J."/>
            <person name="Jones K.M."/>
            <person name="Gansberger K."/>
            <person name="Moffat K."/>
            <person name="Hill J."/>
            <person name="Bera J."/>
            <person name="Fadrosh D."/>
            <person name="Jin S."/>
            <person name="Johri S."/>
            <person name="Kim M."/>
            <person name="Overton L."/>
            <person name="Reardon M."/>
            <person name="Tsitrin T."/>
            <person name="Vuong H."/>
            <person name="Weaver B."/>
            <person name="Ciecko A."/>
            <person name="Tallon L."/>
            <person name="Jackson J."/>
            <person name="Pai G."/>
            <person name="Aken S.V."/>
            <person name="Utterback T."/>
            <person name="Reidmuller S."/>
            <person name="Feldblyum T."/>
            <person name="Hsiao J."/>
            <person name="Zismann V."/>
            <person name="Iobst S."/>
            <person name="de Vazeille A.R."/>
            <person name="Buell C.R."/>
            <person name="Ying K."/>
            <person name="Li Y."/>
            <person name="Lu T."/>
            <person name="Huang Y."/>
            <person name="Zhao Q."/>
            <person name="Feng Q."/>
            <person name="Zhang L."/>
            <person name="Zhu J."/>
            <person name="Weng Q."/>
            <person name="Mu J."/>
            <person name="Lu Y."/>
            <person name="Fan D."/>
            <person name="Liu Y."/>
            <person name="Guan J."/>
            <person name="Zhang Y."/>
            <person name="Yu S."/>
            <person name="Liu X."/>
            <person name="Zhang Y."/>
            <person name="Hong G."/>
            <person name="Han B."/>
            <person name="Choisne N."/>
            <person name="Demange N."/>
            <person name="Orjeda G."/>
            <person name="Samain S."/>
            <person name="Cattolico L."/>
            <person name="Pelletier E."/>
            <person name="Couloux A."/>
            <person name="Segurens B."/>
            <person name="Wincker P."/>
            <person name="D'Hont A."/>
            <person name="Scarpelli C."/>
            <person name="Weissenbach J."/>
            <person name="Salanoubat M."/>
            <person name="Quetier F."/>
            <person name="Yu Y."/>
            <person name="Kim H.R."/>
            <person name="Rambo T."/>
            <person name="Currie J."/>
            <person name="Collura K."/>
            <person name="Luo M."/>
            <person name="Yang T."/>
            <person name="Ammiraju J.S.S."/>
            <person name="Engler F."/>
            <person name="Soderlund C."/>
            <person name="Wing R.A."/>
            <person name="Palmer L.E."/>
            <person name="de la Bastide M."/>
            <person name="Spiegel L."/>
            <person name="Nascimento L."/>
            <person name="Zutavern T."/>
            <person name="O'Shaughnessy A."/>
            <person name="Dike S."/>
            <person name="Dedhia N."/>
            <person name="Preston R."/>
            <person name="Balija V."/>
            <person name="McCombie W.R."/>
            <person name="Chow T."/>
            <person name="Chen H."/>
            <person name="Chung M."/>
            <person name="Chen C."/>
            <person name="Shaw J."/>
            <person name="Wu H."/>
            <person name="Hsiao K."/>
            <person name="Chao Y."/>
            <person name="Chu M."/>
            <person name="Cheng C."/>
            <person name="Hour A."/>
            <person name="Lee P."/>
            <person name="Lin S."/>
            <person name="Lin Y."/>
            <person name="Liou J."/>
            <person name="Liu S."/>
            <person name="Hsing Y."/>
            <person name="Raghuvanshi S."/>
            <person name="Mohanty A."/>
            <person name="Bharti A.K."/>
            <person name="Gaur A."/>
            <person name="Gupta V."/>
            <person name="Kumar D."/>
            <person name="Ravi V."/>
            <person name="Vij S."/>
            <person name="Kapur A."/>
            <person name="Khurana P."/>
            <person name="Khurana P."/>
            <person name="Khurana J.P."/>
            <person name="Tyagi A.K."/>
            <person name="Gaikwad K."/>
            <person name="Singh A."/>
            <person name="Dalal V."/>
            <person name="Srivastava S."/>
            <person name="Dixit A."/>
            <person name="Pal A.K."/>
            <person name="Ghazi I.A."/>
            <person name="Yadav M."/>
            <person name="Pandit A."/>
            <person name="Bhargava A."/>
            <person name="Sureshbabu K."/>
            <person name="Batra K."/>
            <person name="Sharma T.R."/>
            <person name="Mohapatra T."/>
            <person name="Singh N.K."/>
            <person name="Messing J."/>
            <person name="Nelson A.B."/>
            <person name="Fuks G."/>
            <person name="Kavchok S."/>
            <person name="Keizer G."/>
            <person name="Linton E."/>
            <person name="Llaca V."/>
            <person name="Song R."/>
            <person name="Tanyolac B."/>
            <person name="Young S."/>
            <person name="Ho-Il K."/>
            <person name="Hahn J.H."/>
            <person name="Sangsakoo G."/>
            <person name="Vanavichit A."/>
            <person name="de Mattos Luiz.A.T."/>
            <person name="Zimmer P.D."/>
            <person name="Malone G."/>
            <person name="Dellagostin O."/>
            <person name="de Oliveira A.C."/>
            <person name="Bevan M."/>
            <person name="Bancroft I."/>
            <person name="Minx P."/>
            <person name="Cordum H."/>
            <person name="Wilson R."/>
            <person name="Cheng Z."/>
            <person name="Jin W."/>
            <person name="Jiang J."/>
            <person name="Leong S.A."/>
            <person name="Iwama H."/>
            <person name="Gojobori T."/>
            <person name="Itoh T."/>
            <person name="Niimura Y."/>
            <person name="Fujii Y."/>
            <person name="Habara T."/>
            <person name="Sakai H."/>
            <person name="Sato Y."/>
            <person name="Wilson G."/>
            <person name="Kumar K."/>
            <person name="McCouch S."/>
            <person name="Juretic N."/>
            <person name="Hoen D."/>
            <person name="Wright S."/>
            <person name="Bruskiewich R."/>
            <person name="Bureau T."/>
            <person name="Miyao A."/>
            <person name="Hirochika H."/>
            <person name="Nishikawa T."/>
            <person name="Kadowaki K."/>
            <person name="Sugiura M."/>
            <person name="Burr B."/>
            <person name="Sasaki T."/>
        </authorList>
    </citation>
    <scope>NUCLEOTIDE SEQUENCE [LARGE SCALE GENOMIC DNA]</scope>
    <source>
        <strain evidence="2">cv. Nipponbare</strain>
    </source>
</reference>
<name>Q0JBZ5_ORYSJ</name>
<organism evidence="1 2">
    <name type="scientific">Oryza sativa subsp. japonica</name>
    <name type="common">Rice</name>
    <dbReference type="NCBI Taxonomy" id="39947"/>
    <lineage>
        <taxon>Eukaryota</taxon>
        <taxon>Viridiplantae</taxon>
        <taxon>Streptophyta</taxon>
        <taxon>Embryophyta</taxon>
        <taxon>Tracheophyta</taxon>
        <taxon>Spermatophyta</taxon>
        <taxon>Magnoliopsida</taxon>
        <taxon>Liliopsida</taxon>
        <taxon>Poales</taxon>
        <taxon>Poaceae</taxon>
        <taxon>BOP clade</taxon>
        <taxon>Oryzoideae</taxon>
        <taxon>Oryzeae</taxon>
        <taxon>Oryzinae</taxon>
        <taxon>Oryza</taxon>
        <taxon>Oryza sativa</taxon>
    </lineage>
</organism>
<reference evidence="2" key="2">
    <citation type="journal article" date="2008" name="Nucleic Acids Res.">
        <title>The rice annotation project database (RAP-DB): 2008 update.</title>
        <authorList>
            <consortium name="The rice annotation project (RAP)"/>
        </authorList>
    </citation>
    <scope>GENOME REANNOTATION</scope>
    <source>
        <strain evidence="2">cv. Nipponbare</strain>
    </source>
</reference>
<evidence type="ECO:0000313" key="1">
    <source>
        <dbReference type="EMBL" id="BAF15142.1"/>
    </source>
</evidence>
<accession>Q0JBZ5</accession>
<dbReference type="EMBL" id="AP008210">
    <property type="protein sequence ID" value="BAF15142.1"/>
    <property type="molecule type" value="Genomic_DNA"/>
</dbReference>
<sequence length="95" mass="9392">AAVCGEQDAVGFRYKGTEAVAEAWEGCGGGGGGGEEARRGAHIAALAQCAGRDAQAGAAAALGAVARRVVLVGRIHGLVLQPGVHGADWEADVWG</sequence>